<dbReference type="Proteomes" id="UP000789570">
    <property type="component" value="Unassembled WGS sequence"/>
</dbReference>
<feature type="region of interest" description="Disordered" evidence="1">
    <location>
        <begin position="251"/>
        <end position="283"/>
    </location>
</feature>
<keyword evidence="3" id="KW-1185">Reference proteome</keyword>
<evidence type="ECO:0000313" key="3">
    <source>
        <dbReference type="Proteomes" id="UP000789570"/>
    </source>
</evidence>
<comment type="caution">
    <text evidence="2">The sequence shown here is derived from an EMBL/GenBank/DDBJ whole genome shotgun (WGS) entry which is preliminary data.</text>
</comment>
<protein>
    <submittedName>
        <fullName evidence="2">13300_t:CDS:1</fullName>
    </submittedName>
</protein>
<evidence type="ECO:0000256" key="1">
    <source>
        <dbReference type="SAM" id="MobiDB-lite"/>
    </source>
</evidence>
<dbReference type="EMBL" id="CAJVPQ010001542">
    <property type="protein sequence ID" value="CAG8557826.1"/>
    <property type="molecule type" value="Genomic_DNA"/>
</dbReference>
<sequence length="283" mass="31631">MEAMKVTFRGASAENVVIPDVEVVNFPSEYVLTGINRHLLRSPDFDVDKLEGISDGDVLTFIDKLHDITENSTQSIGTSETHTDSLVDDLLRIARLNTWPLKIKNHEPCAIYIGDEPTVSSDPEFVIKKRSIFVLVVEDKHLKNVGYATDFGESQIAVEILACGSENIRLGETPIDQTLWAIRVISTYVTFYKAIIPAMYWMELANGLPKEQKVEVERWPIGNGLKTGFDLAEPAGRRTVLTALTKIRESLLKQPASSTPHTAMAPQDQAEQSSKKKDKQHRK</sequence>
<name>A0A9N9FUT5_9GLOM</name>
<organism evidence="2 3">
    <name type="scientific">Funneliformis caledonium</name>
    <dbReference type="NCBI Taxonomy" id="1117310"/>
    <lineage>
        <taxon>Eukaryota</taxon>
        <taxon>Fungi</taxon>
        <taxon>Fungi incertae sedis</taxon>
        <taxon>Mucoromycota</taxon>
        <taxon>Glomeromycotina</taxon>
        <taxon>Glomeromycetes</taxon>
        <taxon>Glomerales</taxon>
        <taxon>Glomeraceae</taxon>
        <taxon>Funneliformis</taxon>
    </lineage>
</organism>
<dbReference type="AlphaFoldDB" id="A0A9N9FUT5"/>
<gene>
    <name evidence="2" type="ORF">FCALED_LOCUS6445</name>
</gene>
<accession>A0A9N9FUT5</accession>
<reference evidence="2" key="1">
    <citation type="submission" date="2021-06" db="EMBL/GenBank/DDBJ databases">
        <authorList>
            <person name="Kallberg Y."/>
            <person name="Tangrot J."/>
            <person name="Rosling A."/>
        </authorList>
    </citation>
    <scope>NUCLEOTIDE SEQUENCE</scope>
    <source>
        <strain evidence="2">UK204</strain>
    </source>
</reference>
<evidence type="ECO:0000313" key="2">
    <source>
        <dbReference type="EMBL" id="CAG8557826.1"/>
    </source>
</evidence>
<proteinExistence type="predicted"/>
<dbReference type="OrthoDB" id="2408098at2759"/>